<feature type="domain" description="HTH tetR-type" evidence="3">
    <location>
        <begin position="11"/>
        <end position="71"/>
    </location>
</feature>
<dbReference type="InterPro" id="IPR039532">
    <property type="entry name" value="TetR_C_Firmicutes"/>
</dbReference>
<dbReference type="PANTHER" id="PTHR43479">
    <property type="entry name" value="ACREF/ENVCD OPERON REPRESSOR-RELATED"/>
    <property type="match status" value="1"/>
</dbReference>
<dbReference type="GO" id="GO:0003677">
    <property type="term" value="F:DNA binding"/>
    <property type="evidence" value="ECO:0007669"/>
    <property type="project" value="UniProtKB-UniRule"/>
</dbReference>
<gene>
    <name evidence="4" type="ORF">BCD95_001981</name>
</gene>
<comment type="caution">
    <text evidence="4">The sequence shown here is derived from an EMBL/GenBank/DDBJ whole genome shotgun (WGS) entry which is preliminary data.</text>
</comment>
<dbReference type="InterPro" id="IPR009057">
    <property type="entry name" value="Homeodomain-like_sf"/>
</dbReference>
<sequence>MVNKAANIQNIITKESIFTALMILMEKKNFKEISITEITKKAGVSRMAFYRNYNIKEDIITTYIDELLKEYSKEVMQKEKLDNYENLRLYFSYFRKHEKLISNLINSNLINILLEKCIESFYELSQRTLCKDSLLPDQHKFWIDYMAGGLYNVLIEWAKGGMRQSDDYMAKIISEFINKL</sequence>
<evidence type="ECO:0000313" key="4">
    <source>
        <dbReference type="EMBL" id="NSB13722.1"/>
    </source>
</evidence>
<dbReference type="PROSITE" id="PS50977">
    <property type="entry name" value="HTH_TETR_2"/>
    <property type="match status" value="1"/>
</dbReference>
<keyword evidence="1 2" id="KW-0238">DNA-binding</keyword>
<evidence type="ECO:0000256" key="2">
    <source>
        <dbReference type="PROSITE-ProRule" id="PRU00335"/>
    </source>
</evidence>
<organism evidence="4 5">
    <name type="scientific">Clostridium beijerinckii</name>
    <name type="common">Clostridium MP</name>
    <dbReference type="NCBI Taxonomy" id="1520"/>
    <lineage>
        <taxon>Bacteria</taxon>
        <taxon>Bacillati</taxon>
        <taxon>Bacillota</taxon>
        <taxon>Clostridia</taxon>
        <taxon>Eubacteriales</taxon>
        <taxon>Clostridiaceae</taxon>
        <taxon>Clostridium</taxon>
    </lineage>
</organism>
<dbReference type="SUPFAM" id="SSF46689">
    <property type="entry name" value="Homeodomain-like"/>
    <property type="match status" value="1"/>
</dbReference>
<name>A0AAE5LPH5_CLOBE</name>
<dbReference type="Proteomes" id="UP000822184">
    <property type="component" value="Unassembled WGS sequence"/>
</dbReference>
<evidence type="ECO:0000256" key="1">
    <source>
        <dbReference type="ARBA" id="ARBA00023125"/>
    </source>
</evidence>
<dbReference type="RefSeq" id="WP_077856848.1">
    <property type="nucleotide sequence ID" value="NZ_JABTDW010000001.1"/>
</dbReference>
<dbReference type="Pfam" id="PF14278">
    <property type="entry name" value="TetR_C_8"/>
    <property type="match status" value="1"/>
</dbReference>
<feature type="DNA-binding region" description="H-T-H motif" evidence="2">
    <location>
        <begin position="34"/>
        <end position="53"/>
    </location>
</feature>
<evidence type="ECO:0000259" key="3">
    <source>
        <dbReference type="PROSITE" id="PS50977"/>
    </source>
</evidence>
<accession>A0AAE5LPH5</accession>
<dbReference type="PANTHER" id="PTHR43479:SF11">
    <property type="entry name" value="ACREF_ENVCD OPERON REPRESSOR-RELATED"/>
    <property type="match status" value="1"/>
</dbReference>
<dbReference type="Gene3D" id="1.10.357.10">
    <property type="entry name" value="Tetracycline Repressor, domain 2"/>
    <property type="match status" value="1"/>
</dbReference>
<dbReference type="EMBL" id="JABTDW010000001">
    <property type="protein sequence ID" value="NSB13722.1"/>
    <property type="molecule type" value="Genomic_DNA"/>
</dbReference>
<dbReference type="InterPro" id="IPR001647">
    <property type="entry name" value="HTH_TetR"/>
</dbReference>
<dbReference type="InterPro" id="IPR050624">
    <property type="entry name" value="HTH-type_Tx_Regulator"/>
</dbReference>
<evidence type="ECO:0000313" key="5">
    <source>
        <dbReference type="Proteomes" id="UP000822184"/>
    </source>
</evidence>
<reference evidence="4" key="1">
    <citation type="submission" date="2020-06" db="EMBL/GenBank/DDBJ databases">
        <title>Genomic insights into acetone-butanol-ethanol (ABE) fermentation by sequencing solventogenic clostridia strains.</title>
        <authorList>
            <person name="Brown S."/>
        </authorList>
    </citation>
    <scope>NUCLEOTIDE SEQUENCE</scope>
    <source>
        <strain evidence="4">DJ123</strain>
    </source>
</reference>
<dbReference type="AlphaFoldDB" id="A0AAE5LPH5"/>
<proteinExistence type="predicted"/>
<protein>
    <submittedName>
        <fullName evidence="4">AcrR family transcriptional regulator</fullName>
    </submittedName>
</protein>